<feature type="region of interest" description="Disordered" evidence="1">
    <location>
        <begin position="1"/>
        <end position="39"/>
    </location>
</feature>
<feature type="compositionally biased region" description="Polar residues" evidence="1">
    <location>
        <begin position="1"/>
        <end position="27"/>
    </location>
</feature>
<organism evidence="2 3">
    <name type="scientific">Burkholderia latens</name>
    <dbReference type="NCBI Taxonomy" id="488446"/>
    <lineage>
        <taxon>Bacteria</taxon>
        <taxon>Pseudomonadati</taxon>
        <taxon>Pseudomonadota</taxon>
        <taxon>Betaproteobacteria</taxon>
        <taxon>Burkholderiales</taxon>
        <taxon>Burkholderiaceae</taxon>
        <taxon>Burkholderia</taxon>
        <taxon>Burkholderia cepacia complex</taxon>
    </lineage>
</organism>
<dbReference type="Proteomes" id="UP000494222">
    <property type="component" value="Unassembled WGS sequence"/>
</dbReference>
<evidence type="ECO:0000313" key="3">
    <source>
        <dbReference type="Proteomes" id="UP000494222"/>
    </source>
</evidence>
<reference evidence="2 3" key="1">
    <citation type="submission" date="2019-09" db="EMBL/GenBank/DDBJ databases">
        <authorList>
            <person name="Depoorter E."/>
        </authorList>
    </citation>
    <scope>NUCLEOTIDE SEQUENCE [LARGE SCALE GENOMIC DNA]</scope>
    <source>
        <strain evidence="2">LMG 24064</strain>
    </source>
</reference>
<evidence type="ECO:0000313" key="2">
    <source>
        <dbReference type="EMBL" id="VWB32828.1"/>
    </source>
</evidence>
<proteinExistence type="predicted"/>
<protein>
    <submittedName>
        <fullName evidence="2">Uncharacterized protein</fullName>
    </submittedName>
</protein>
<gene>
    <name evidence="2" type="ORF">BLA24064_01398</name>
</gene>
<evidence type="ECO:0000256" key="1">
    <source>
        <dbReference type="SAM" id="MobiDB-lite"/>
    </source>
</evidence>
<dbReference type="EMBL" id="CABVPL010000007">
    <property type="protein sequence ID" value="VWB32828.1"/>
    <property type="molecule type" value="Genomic_DNA"/>
</dbReference>
<accession>A0A6P2IP02</accession>
<sequence>MSSGRASHANTGTASTHHGTSIDTSPQLRPYVPPTSHTTKRAGCTLSCVISHCASVVHSAPITMPVSATASGA</sequence>
<name>A0A6P2IP02_9BURK</name>
<dbReference type="AlphaFoldDB" id="A0A6P2IP02"/>